<keyword evidence="9" id="KW-0406">Ion transport</keyword>
<protein>
    <submittedName>
        <fullName evidence="14">TMEM175 family protein</fullName>
    </submittedName>
</protein>
<keyword evidence="5 13" id="KW-0812">Transmembrane</keyword>
<evidence type="ECO:0000256" key="11">
    <source>
        <dbReference type="ARBA" id="ARBA00023303"/>
    </source>
</evidence>
<dbReference type="GO" id="GO:0016020">
    <property type="term" value="C:membrane"/>
    <property type="evidence" value="ECO:0007669"/>
    <property type="project" value="UniProtKB-SubCell"/>
</dbReference>
<evidence type="ECO:0000256" key="3">
    <source>
        <dbReference type="ARBA" id="ARBA00022448"/>
    </source>
</evidence>
<keyword evidence="7" id="KW-0630">Potassium</keyword>
<evidence type="ECO:0000256" key="8">
    <source>
        <dbReference type="ARBA" id="ARBA00022989"/>
    </source>
</evidence>
<keyword evidence="3" id="KW-0813">Transport</keyword>
<dbReference type="Proteomes" id="UP001256711">
    <property type="component" value="Unassembled WGS sequence"/>
</dbReference>
<evidence type="ECO:0000313" key="14">
    <source>
        <dbReference type="EMBL" id="MDT2809992.1"/>
    </source>
</evidence>
<dbReference type="AlphaFoldDB" id="A0AAW8TYI4"/>
<keyword evidence="8 13" id="KW-1133">Transmembrane helix</keyword>
<dbReference type="PANTHER" id="PTHR31462">
    <property type="entry name" value="ENDOSOMAL/LYSOSOMAL POTASSIUM CHANNEL TMEM175"/>
    <property type="match status" value="1"/>
</dbReference>
<dbReference type="RefSeq" id="WP_311835241.1">
    <property type="nucleotide sequence ID" value="NZ_JARQBJ010000002.1"/>
</dbReference>
<comment type="subcellular location">
    <subcellularLocation>
        <location evidence="1">Membrane</location>
        <topology evidence="1">Multi-pass membrane protein</topology>
    </subcellularLocation>
</comment>
<evidence type="ECO:0000256" key="2">
    <source>
        <dbReference type="ARBA" id="ARBA00006920"/>
    </source>
</evidence>
<evidence type="ECO:0000256" key="13">
    <source>
        <dbReference type="SAM" id="Phobius"/>
    </source>
</evidence>
<evidence type="ECO:0000256" key="5">
    <source>
        <dbReference type="ARBA" id="ARBA00022692"/>
    </source>
</evidence>
<feature type="transmembrane region" description="Helical" evidence="13">
    <location>
        <begin position="12"/>
        <end position="37"/>
    </location>
</feature>
<keyword evidence="10 13" id="KW-0472">Membrane</keyword>
<comment type="similarity">
    <text evidence="2">Belongs to the TMEM175 family.</text>
</comment>
<feature type="transmembrane region" description="Helical" evidence="13">
    <location>
        <begin position="141"/>
        <end position="162"/>
    </location>
</feature>
<evidence type="ECO:0000256" key="10">
    <source>
        <dbReference type="ARBA" id="ARBA00023136"/>
    </source>
</evidence>
<reference evidence="14" key="1">
    <citation type="submission" date="2023-03" db="EMBL/GenBank/DDBJ databases">
        <authorList>
            <person name="Shen W."/>
            <person name="Cai J."/>
        </authorList>
    </citation>
    <scope>NUCLEOTIDE SEQUENCE</scope>
    <source>
        <strain evidence="14">B226-2</strain>
    </source>
</reference>
<accession>A0AAW8TYI4</accession>
<feature type="transmembrane region" description="Helical" evidence="13">
    <location>
        <begin position="106"/>
        <end position="129"/>
    </location>
</feature>
<comment type="catalytic activity">
    <reaction evidence="12">
        <text>K(+)(in) = K(+)(out)</text>
        <dbReference type="Rhea" id="RHEA:29463"/>
        <dbReference type="ChEBI" id="CHEBI:29103"/>
    </reaction>
</comment>
<sequence length="190" mass="21408">MTKNRFEAFTDAVVAIVLTVLVLDLDLPSTGSFQALYAVRHEFLIYLVSFFSLAIYWNNHHQLLHGVKKIGGWTLWANNLLILALSLFPFATSWVSDFPSALGAQVFYGGVILLADFTYFLLCWALIAVNDREVKEHIHAFMRKTGVTVAINCLALVIGWLIRPELVIIIDGLSLLLWVVPYKSIKLKKS</sequence>
<evidence type="ECO:0000256" key="9">
    <source>
        <dbReference type="ARBA" id="ARBA00023065"/>
    </source>
</evidence>
<dbReference type="EMBL" id="JARQBJ010000002">
    <property type="protein sequence ID" value="MDT2809992.1"/>
    <property type="molecule type" value="Genomic_DNA"/>
</dbReference>
<evidence type="ECO:0000256" key="7">
    <source>
        <dbReference type="ARBA" id="ARBA00022958"/>
    </source>
</evidence>
<dbReference type="GO" id="GO:0005267">
    <property type="term" value="F:potassium channel activity"/>
    <property type="evidence" value="ECO:0007669"/>
    <property type="project" value="UniProtKB-KW"/>
</dbReference>
<keyword evidence="4" id="KW-0633">Potassium transport</keyword>
<proteinExistence type="inferred from homology"/>
<dbReference type="InterPro" id="IPR010617">
    <property type="entry name" value="TMEM175-like"/>
</dbReference>
<keyword evidence="6" id="KW-0631">Potassium channel</keyword>
<evidence type="ECO:0000256" key="6">
    <source>
        <dbReference type="ARBA" id="ARBA00022826"/>
    </source>
</evidence>
<organism evidence="14 15">
    <name type="scientific">Enterococcus asini</name>
    <dbReference type="NCBI Taxonomy" id="57732"/>
    <lineage>
        <taxon>Bacteria</taxon>
        <taxon>Bacillati</taxon>
        <taxon>Bacillota</taxon>
        <taxon>Bacilli</taxon>
        <taxon>Lactobacillales</taxon>
        <taxon>Enterococcaceae</taxon>
        <taxon>Enterococcus</taxon>
    </lineage>
</organism>
<dbReference type="Pfam" id="PF06736">
    <property type="entry name" value="TMEM175"/>
    <property type="match status" value="1"/>
</dbReference>
<feature type="transmembrane region" description="Helical" evidence="13">
    <location>
        <begin position="168"/>
        <end position="185"/>
    </location>
</feature>
<gene>
    <name evidence="14" type="ORF">P7H43_05815</name>
</gene>
<dbReference type="PANTHER" id="PTHR31462:SF5">
    <property type="entry name" value="ENDOSOMAL_LYSOSOMAL PROTON CHANNEL TMEM175"/>
    <property type="match status" value="1"/>
</dbReference>
<feature type="transmembrane region" description="Helical" evidence="13">
    <location>
        <begin position="71"/>
        <end position="94"/>
    </location>
</feature>
<evidence type="ECO:0000256" key="1">
    <source>
        <dbReference type="ARBA" id="ARBA00004141"/>
    </source>
</evidence>
<keyword evidence="11" id="KW-0407">Ion channel</keyword>
<feature type="transmembrane region" description="Helical" evidence="13">
    <location>
        <begin position="43"/>
        <end position="59"/>
    </location>
</feature>
<evidence type="ECO:0000256" key="12">
    <source>
        <dbReference type="ARBA" id="ARBA00034430"/>
    </source>
</evidence>
<evidence type="ECO:0000256" key="4">
    <source>
        <dbReference type="ARBA" id="ARBA00022538"/>
    </source>
</evidence>
<dbReference type="GO" id="GO:0015252">
    <property type="term" value="F:proton channel activity"/>
    <property type="evidence" value="ECO:0007669"/>
    <property type="project" value="InterPro"/>
</dbReference>
<comment type="caution">
    <text evidence="14">The sequence shown here is derived from an EMBL/GenBank/DDBJ whole genome shotgun (WGS) entry which is preliminary data.</text>
</comment>
<evidence type="ECO:0000313" key="15">
    <source>
        <dbReference type="Proteomes" id="UP001256711"/>
    </source>
</evidence>
<name>A0AAW8TYI4_9ENTE</name>